<dbReference type="EMBL" id="HE612856">
    <property type="protein sequence ID" value="CCE61526.1"/>
    <property type="molecule type" value="Genomic_DNA"/>
</dbReference>
<feature type="region of interest" description="Disordered" evidence="6">
    <location>
        <begin position="60"/>
        <end position="82"/>
    </location>
</feature>
<organism evidence="8 9">
    <name type="scientific">Tetrapisispora phaffii (strain ATCC 24235 / CBS 4417 / NBRC 1672 / NRRL Y-8282 / UCD 70-5)</name>
    <name type="common">Yeast</name>
    <name type="synonym">Fabospora phaffii</name>
    <dbReference type="NCBI Taxonomy" id="1071381"/>
    <lineage>
        <taxon>Eukaryota</taxon>
        <taxon>Fungi</taxon>
        <taxon>Dikarya</taxon>
        <taxon>Ascomycota</taxon>
        <taxon>Saccharomycotina</taxon>
        <taxon>Saccharomycetes</taxon>
        <taxon>Saccharomycetales</taxon>
        <taxon>Saccharomycetaceae</taxon>
        <taxon>Tetrapisispora</taxon>
    </lineage>
</organism>
<dbReference type="InterPro" id="IPR013087">
    <property type="entry name" value="Znf_C2H2_type"/>
</dbReference>
<dbReference type="Pfam" id="PF00096">
    <property type="entry name" value="zf-C2H2"/>
    <property type="match status" value="2"/>
</dbReference>
<dbReference type="PANTHER" id="PTHR23235:SF120">
    <property type="entry name" value="KRUPPEL-LIKE FACTOR 15"/>
    <property type="match status" value="1"/>
</dbReference>
<dbReference type="GO" id="GO:0008270">
    <property type="term" value="F:zinc ion binding"/>
    <property type="evidence" value="ECO:0007669"/>
    <property type="project" value="UniProtKB-KW"/>
</dbReference>
<evidence type="ECO:0000259" key="7">
    <source>
        <dbReference type="PROSITE" id="PS50157"/>
    </source>
</evidence>
<dbReference type="OrthoDB" id="4066283at2759"/>
<evidence type="ECO:0000256" key="1">
    <source>
        <dbReference type="ARBA" id="ARBA00022723"/>
    </source>
</evidence>
<gene>
    <name evidence="8" type="primary">TPHA0A04530</name>
    <name evidence="8" type="ordered locus">TPHA_0A04530</name>
</gene>
<dbReference type="InterPro" id="IPR036236">
    <property type="entry name" value="Znf_C2H2_sf"/>
</dbReference>
<keyword evidence="9" id="KW-1185">Reference proteome</keyword>
<feature type="region of interest" description="Disordered" evidence="6">
    <location>
        <begin position="481"/>
        <end position="501"/>
    </location>
</feature>
<name>G8BNP8_TETPH</name>
<dbReference type="RefSeq" id="XP_003683960.1">
    <property type="nucleotide sequence ID" value="XM_003683912.1"/>
</dbReference>
<dbReference type="PANTHER" id="PTHR23235">
    <property type="entry name" value="KRUEPPEL-LIKE TRANSCRIPTION FACTOR"/>
    <property type="match status" value="1"/>
</dbReference>
<keyword evidence="1" id="KW-0479">Metal-binding</keyword>
<keyword evidence="4" id="KW-0862">Zinc</keyword>
<dbReference type="GeneID" id="11532338"/>
<feature type="domain" description="C2H2-type" evidence="7">
    <location>
        <begin position="426"/>
        <end position="453"/>
    </location>
</feature>
<dbReference type="SUPFAM" id="SSF57667">
    <property type="entry name" value="beta-beta-alpha zinc fingers"/>
    <property type="match status" value="1"/>
</dbReference>
<reference evidence="8 9" key="1">
    <citation type="journal article" date="2011" name="Proc. Natl. Acad. Sci. U.S.A.">
        <title>Evolutionary erosion of yeast sex chromosomes by mating-type switching accidents.</title>
        <authorList>
            <person name="Gordon J.L."/>
            <person name="Armisen D."/>
            <person name="Proux-Wera E."/>
            <person name="Oheigeartaigh S.S."/>
            <person name="Byrne K.P."/>
            <person name="Wolfe K.H."/>
        </authorList>
    </citation>
    <scope>NUCLEOTIDE SEQUENCE [LARGE SCALE GENOMIC DNA]</scope>
    <source>
        <strain evidence="9">ATCC 24235 / CBS 4417 / NBRC 1672 / NRRL Y-8282 / UCD 70-5</strain>
    </source>
</reference>
<evidence type="ECO:0000256" key="5">
    <source>
        <dbReference type="PROSITE-ProRule" id="PRU00042"/>
    </source>
</evidence>
<dbReference type="PROSITE" id="PS00028">
    <property type="entry name" value="ZINC_FINGER_C2H2_1"/>
    <property type="match status" value="1"/>
</dbReference>
<evidence type="ECO:0000313" key="8">
    <source>
        <dbReference type="EMBL" id="CCE61526.1"/>
    </source>
</evidence>
<protein>
    <recommendedName>
        <fullName evidence="7">C2H2-type domain-containing protein</fullName>
    </recommendedName>
</protein>
<sequence>MSGTNDNNKDNIHFDYSSKENNLTEKGQQQQQDSVYNYTASGNTNFNSYIKQDDRAVNVTPKSNPIELSPANNFSSSTGITNTQNNVTNKSISLPPLSSLNFSHIATVPNENRPSIAVADTINQSPLSRSRLYDQPDPPPPMASHIGISPIIHSLPNGVYNNVNHSYYLNKQLPIKQLPGTNQNVAIGYDPNYGRQYNQLNNVYPDNKLGNPAYAIQTHAVMTNNKVFNVNTSKLTYEETGYHLRQNATEQQYVPHANYNNPTRAFTMDNSNTASSIGNNDVIYHGRPELSASVTNHEQIVPQNLPKLNYYDMNKINKQCDNSNRDNIERVQAIETFSKNIVLPKPEIGILQNTVAYDRNNTLSMNSDIIQRASSDLEPGVVTNNNNTSIVDLTKLNSITKDNVSLSKLPITDRKGKKKKKKRAIHQCPICNRVTTRSYSLHAHMLVHTKDKPFKCEWQDCGKAFSIKSNLSRHMKIHIHKQKKLNKETRETNDTTNNDTY</sequence>
<dbReference type="AlphaFoldDB" id="G8BNP8"/>
<evidence type="ECO:0000256" key="4">
    <source>
        <dbReference type="ARBA" id="ARBA00022833"/>
    </source>
</evidence>
<dbReference type="STRING" id="1071381.G8BNP8"/>
<dbReference type="KEGG" id="tpf:TPHA_0A04530"/>
<feature type="domain" description="C2H2-type" evidence="7">
    <location>
        <begin position="454"/>
        <end position="483"/>
    </location>
</feature>
<dbReference type="Proteomes" id="UP000005666">
    <property type="component" value="Chromosome 1"/>
</dbReference>
<dbReference type="GO" id="GO:0000978">
    <property type="term" value="F:RNA polymerase II cis-regulatory region sequence-specific DNA binding"/>
    <property type="evidence" value="ECO:0007669"/>
    <property type="project" value="TreeGrafter"/>
</dbReference>
<dbReference type="HOGENOM" id="CLU_544199_0_0_1"/>
<evidence type="ECO:0000256" key="3">
    <source>
        <dbReference type="ARBA" id="ARBA00022771"/>
    </source>
</evidence>
<dbReference type="Gene3D" id="3.30.160.60">
    <property type="entry name" value="Classic Zinc Finger"/>
    <property type="match status" value="2"/>
</dbReference>
<keyword evidence="3 5" id="KW-0863">Zinc-finger</keyword>
<evidence type="ECO:0000313" key="9">
    <source>
        <dbReference type="Proteomes" id="UP000005666"/>
    </source>
</evidence>
<dbReference type="FunFam" id="3.30.160.60:FF:000125">
    <property type="entry name" value="Putative zinc finger protein 143"/>
    <property type="match status" value="1"/>
</dbReference>
<accession>G8BNP8</accession>
<dbReference type="GO" id="GO:0000981">
    <property type="term" value="F:DNA-binding transcription factor activity, RNA polymerase II-specific"/>
    <property type="evidence" value="ECO:0007669"/>
    <property type="project" value="UniProtKB-ARBA"/>
</dbReference>
<keyword evidence="2" id="KW-0677">Repeat</keyword>
<dbReference type="SMART" id="SM00355">
    <property type="entry name" value="ZnF_C2H2"/>
    <property type="match status" value="2"/>
</dbReference>
<feature type="compositionally biased region" description="Polar residues" evidence="6">
    <location>
        <begin position="70"/>
        <end position="82"/>
    </location>
</feature>
<dbReference type="eggNOG" id="KOG1721">
    <property type="taxonomic scope" value="Eukaryota"/>
</dbReference>
<dbReference type="PROSITE" id="PS50157">
    <property type="entry name" value="ZINC_FINGER_C2H2_2"/>
    <property type="match status" value="2"/>
</dbReference>
<evidence type="ECO:0000256" key="6">
    <source>
        <dbReference type="SAM" id="MobiDB-lite"/>
    </source>
</evidence>
<proteinExistence type="predicted"/>
<evidence type="ECO:0000256" key="2">
    <source>
        <dbReference type="ARBA" id="ARBA00022737"/>
    </source>
</evidence>